<evidence type="ECO:0000313" key="3">
    <source>
        <dbReference type="Proteomes" id="UP001491310"/>
    </source>
</evidence>
<evidence type="ECO:0000256" key="1">
    <source>
        <dbReference type="SAM" id="MobiDB-lite"/>
    </source>
</evidence>
<dbReference type="Pfam" id="PF20711">
    <property type="entry name" value="DUF6825"/>
    <property type="match status" value="1"/>
</dbReference>
<dbReference type="EMBL" id="JALJOT010000008">
    <property type="protein sequence ID" value="KAK9908375.1"/>
    <property type="molecule type" value="Genomic_DNA"/>
</dbReference>
<proteinExistence type="predicted"/>
<reference evidence="2 3" key="1">
    <citation type="journal article" date="2024" name="Nat. Commun.">
        <title>Phylogenomics reveals the evolutionary origins of lichenization in chlorophyte algae.</title>
        <authorList>
            <person name="Puginier C."/>
            <person name="Libourel C."/>
            <person name="Otte J."/>
            <person name="Skaloud P."/>
            <person name="Haon M."/>
            <person name="Grisel S."/>
            <person name="Petersen M."/>
            <person name="Berrin J.G."/>
            <person name="Delaux P.M."/>
            <person name="Dal Grande F."/>
            <person name="Keller J."/>
        </authorList>
    </citation>
    <scope>NUCLEOTIDE SEQUENCE [LARGE SCALE GENOMIC DNA]</scope>
    <source>
        <strain evidence="2 3">SAG 216-7</strain>
    </source>
</reference>
<feature type="region of interest" description="Disordered" evidence="1">
    <location>
        <begin position="12"/>
        <end position="34"/>
    </location>
</feature>
<dbReference type="InterPro" id="IPR040003">
    <property type="entry name" value="PG18-like"/>
</dbReference>
<evidence type="ECO:0000313" key="2">
    <source>
        <dbReference type="EMBL" id="KAK9908375.1"/>
    </source>
</evidence>
<dbReference type="Proteomes" id="UP001491310">
    <property type="component" value="Unassembled WGS sequence"/>
</dbReference>
<sequence length="192" mass="20766">MLSALGRRQVAYTTGPPSTVKGRHFSTLSPDGRARSRIDTSFRASYSNNTSSDSSRSILEAFYYGRAFAETLNAKMGAMVEDVLSDIGKHSAESSQALRDFQEAVEERAQRELSQSLSASSNGASYSADSAFSNTTVYSSDGRFSAGNGRQPVVAAPPDLQETVDELRAEMALTRAAVQSYKIKLQQKNIST</sequence>
<dbReference type="PANTHER" id="PTHR35745:SF1">
    <property type="entry name" value="OS04G0513000 PROTEIN"/>
    <property type="match status" value="1"/>
</dbReference>
<name>A0ABR2YMW2_9CHLO</name>
<protein>
    <submittedName>
        <fullName evidence="2">Uncharacterized protein</fullName>
    </submittedName>
</protein>
<accession>A0ABR2YMW2</accession>
<keyword evidence="3" id="KW-1185">Reference proteome</keyword>
<gene>
    <name evidence="2" type="ORF">WJX75_006938</name>
</gene>
<organism evidence="2 3">
    <name type="scientific">Coccomyxa subellipsoidea</name>
    <dbReference type="NCBI Taxonomy" id="248742"/>
    <lineage>
        <taxon>Eukaryota</taxon>
        <taxon>Viridiplantae</taxon>
        <taxon>Chlorophyta</taxon>
        <taxon>core chlorophytes</taxon>
        <taxon>Trebouxiophyceae</taxon>
        <taxon>Trebouxiophyceae incertae sedis</taxon>
        <taxon>Coccomyxaceae</taxon>
        <taxon>Coccomyxa</taxon>
    </lineage>
</organism>
<dbReference type="PANTHER" id="PTHR35745">
    <property type="entry name" value="BNACNNG14650D PROTEIN"/>
    <property type="match status" value="1"/>
</dbReference>
<comment type="caution">
    <text evidence="2">The sequence shown here is derived from an EMBL/GenBank/DDBJ whole genome shotgun (WGS) entry which is preliminary data.</text>
</comment>